<name>A0AAV1VC17_9STRA</name>
<organism evidence="1 2">
    <name type="scientific">Peronospora matthiolae</name>
    <dbReference type="NCBI Taxonomy" id="2874970"/>
    <lineage>
        <taxon>Eukaryota</taxon>
        <taxon>Sar</taxon>
        <taxon>Stramenopiles</taxon>
        <taxon>Oomycota</taxon>
        <taxon>Peronosporomycetes</taxon>
        <taxon>Peronosporales</taxon>
        <taxon>Peronosporaceae</taxon>
        <taxon>Peronospora</taxon>
    </lineage>
</organism>
<gene>
    <name evidence="1" type="ORF">PM001_LOCUS28605</name>
</gene>
<reference evidence="1" key="1">
    <citation type="submission" date="2024-01" db="EMBL/GenBank/DDBJ databases">
        <authorList>
            <person name="Webb A."/>
        </authorList>
    </citation>
    <scope>NUCLEOTIDE SEQUENCE</scope>
    <source>
        <strain evidence="1">Pm1</strain>
    </source>
</reference>
<protein>
    <submittedName>
        <fullName evidence="1">Uncharacterized protein</fullName>
    </submittedName>
</protein>
<accession>A0AAV1VC17</accession>
<comment type="caution">
    <text evidence="1">The sequence shown here is derived from an EMBL/GenBank/DDBJ whole genome shotgun (WGS) entry which is preliminary data.</text>
</comment>
<proteinExistence type="predicted"/>
<evidence type="ECO:0000313" key="2">
    <source>
        <dbReference type="Proteomes" id="UP001162060"/>
    </source>
</evidence>
<dbReference type="EMBL" id="CAKLBY020000302">
    <property type="protein sequence ID" value="CAK7943455.1"/>
    <property type="molecule type" value="Genomic_DNA"/>
</dbReference>
<dbReference type="AlphaFoldDB" id="A0AAV1VC17"/>
<sequence>MLIKLTDVQTKVKLERKISERYNNTQVSIDRGTLVRRKASYSAENNSLLLGFRDSSVILVAPSELLKASPKTSTLRSLVLSVGIAELEEERELNAGLGIPQQINSGEVEVGASGTPGGTIRPERERDRGVQLKFKTLHLITHPSERQQLPGHAVYLVPYGHQIRTERMFGALALPWIA</sequence>
<evidence type="ECO:0000313" key="1">
    <source>
        <dbReference type="EMBL" id="CAK7943455.1"/>
    </source>
</evidence>
<dbReference type="Proteomes" id="UP001162060">
    <property type="component" value="Unassembled WGS sequence"/>
</dbReference>